<dbReference type="PROSITE" id="PS51257">
    <property type="entry name" value="PROKAR_LIPOPROTEIN"/>
    <property type="match status" value="1"/>
</dbReference>
<dbReference type="AlphaFoldDB" id="A0A7L5BTV0"/>
<gene>
    <name evidence="3" type="ORF">G5B40_03330</name>
</gene>
<protein>
    <submittedName>
        <fullName evidence="3">Uncharacterized protein</fullName>
    </submittedName>
</protein>
<dbReference type="KEGG" id="hdh:G5B40_03330"/>
<accession>A0A7L5BTV0</accession>
<keyword evidence="2" id="KW-0732">Signal</keyword>
<evidence type="ECO:0000256" key="1">
    <source>
        <dbReference type="SAM" id="MobiDB-lite"/>
    </source>
</evidence>
<evidence type="ECO:0000256" key="2">
    <source>
        <dbReference type="SAM" id="SignalP"/>
    </source>
</evidence>
<feature type="signal peptide" evidence="2">
    <location>
        <begin position="1"/>
        <end position="22"/>
    </location>
</feature>
<feature type="chain" id="PRO_5029873231" evidence="2">
    <location>
        <begin position="23"/>
        <end position="45"/>
    </location>
</feature>
<proteinExistence type="predicted"/>
<evidence type="ECO:0000313" key="4">
    <source>
        <dbReference type="Proteomes" id="UP000503336"/>
    </source>
</evidence>
<organism evidence="3 4">
    <name type="scientific">Pikeienuella piscinae</name>
    <dbReference type="NCBI Taxonomy" id="2748098"/>
    <lineage>
        <taxon>Bacteria</taxon>
        <taxon>Pseudomonadati</taxon>
        <taxon>Pseudomonadota</taxon>
        <taxon>Alphaproteobacteria</taxon>
        <taxon>Rhodobacterales</taxon>
        <taxon>Paracoccaceae</taxon>
        <taxon>Pikeienuella</taxon>
    </lineage>
</organism>
<dbReference type="Proteomes" id="UP000503336">
    <property type="component" value="Chromosome"/>
</dbReference>
<feature type="region of interest" description="Disordered" evidence="1">
    <location>
        <begin position="25"/>
        <end position="45"/>
    </location>
</feature>
<reference evidence="3 4" key="1">
    <citation type="submission" date="2020-02" db="EMBL/GenBank/DDBJ databases">
        <title>complete genome sequence of Rhodobacteraceae bacterium.</title>
        <authorList>
            <person name="Park J."/>
            <person name="Kim Y.-S."/>
            <person name="Kim K.-H."/>
        </authorList>
    </citation>
    <scope>NUCLEOTIDE SEQUENCE [LARGE SCALE GENOMIC DNA]</scope>
    <source>
        <strain evidence="3 4">RR4-56</strain>
    </source>
</reference>
<dbReference type="EMBL" id="CP049056">
    <property type="protein sequence ID" value="QIE54551.1"/>
    <property type="molecule type" value="Genomic_DNA"/>
</dbReference>
<keyword evidence="4" id="KW-1185">Reference proteome</keyword>
<evidence type="ECO:0000313" key="3">
    <source>
        <dbReference type="EMBL" id="QIE54551.1"/>
    </source>
</evidence>
<sequence length="45" mass="4472">MRAMTIAVAVIGGLAFATAASACPFSSKSKEQSAEAPILSPSSES</sequence>
<name>A0A7L5BTV0_9RHOB</name>
<dbReference type="RefSeq" id="WP_165094965.1">
    <property type="nucleotide sequence ID" value="NZ_CP049056.1"/>
</dbReference>